<keyword evidence="8 15" id="KW-1278">Translocase</keyword>
<evidence type="ECO:0000256" key="5">
    <source>
        <dbReference type="ARBA" id="ARBA00022448"/>
    </source>
</evidence>
<dbReference type="PANTHER" id="PTHR11435:SF1">
    <property type="entry name" value="NADH-UBIQUINONE OXIDOREDUCTASE CHAIN 6"/>
    <property type="match status" value="1"/>
</dbReference>
<dbReference type="Gene3D" id="1.20.120.1200">
    <property type="entry name" value="NADH-ubiquinone/plastoquinone oxidoreductase chain 6, subunit NuoJ"/>
    <property type="match status" value="1"/>
</dbReference>
<evidence type="ECO:0000256" key="1">
    <source>
        <dbReference type="ARBA" id="ARBA00004225"/>
    </source>
</evidence>
<evidence type="ECO:0000256" key="9">
    <source>
        <dbReference type="ARBA" id="ARBA00022982"/>
    </source>
</evidence>
<reference evidence="16" key="1">
    <citation type="submission" date="2024-04" db="EMBL/GenBank/DDBJ databases">
        <title>Phylogenetic position of Leimacomys, an enigmatic African rodent genus, reconsidered in the light of morphological and first genetic data.</title>
        <authorList>
            <person name="Denys C."/>
            <person name="Bryjova A."/>
            <person name="Bryja J."/>
        </authorList>
    </citation>
    <scope>NUCLEOTIDE SEQUENCE</scope>
</reference>
<keyword evidence="10 15" id="KW-1133">Transmembrane helix</keyword>
<evidence type="ECO:0000256" key="8">
    <source>
        <dbReference type="ARBA" id="ARBA00022967"/>
    </source>
</evidence>
<name>A0AAU7YTE3_9RODE</name>
<evidence type="ECO:0000256" key="7">
    <source>
        <dbReference type="ARBA" id="ARBA00022692"/>
    </source>
</evidence>
<organism evidence="16">
    <name type="scientific">Leimacomys buettneri</name>
    <name type="common">Buttner's African forest mouse</name>
    <dbReference type="NCBI Taxonomy" id="3151849"/>
    <lineage>
        <taxon>Eukaryota</taxon>
        <taxon>Metazoa</taxon>
        <taxon>Chordata</taxon>
        <taxon>Craniata</taxon>
        <taxon>Vertebrata</taxon>
        <taxon>Euteleostomi</taxon>
        <taxon>Mammalia</taxon>
        <taxon>Eutheria</taxon>
        <taxon>Euarchontoglires</taxon>
        <taxon>Glires</taxon>
        <taxon>Rodentia</taxon>
        <taxon>Myomorpha</taxon>
        <taxon>Muroidea</taxon>
        <taxon>Muridae</taxon>
        <taxon>Leimacomyinae</taxon>
        <taxon>Leimacomys</taxon>
    </lineage>
</organism>
<feature type="transmembrane region" description="Helical" evidence="15">
    <location>
        <begin position="26"/>
        <end position="44"/>
    </location>
</feature>
<proteinExistence type="inferred from homology"/>
<comment type="function">
    <text evidence="15">Core subunit of the mitochondrial membrane respiratory chain NADH dehydrogenase (Complex I) which catalyzes electron transfer from NADH through the respiratory chain, using ubiquinone as an electron acceptor. Essential for the catalytic activity and assembly of complex I.</text>
</comment>
<dbReference type="EC" id="7.1.1.2" evidence="3 15"/>
<evidence type="ECO:0000256" key="2">
    <source>
        <dbReference type="ARBA" id="ARBA00005698"/>
    </source>
</evidence>
<dbReference type="GO" id="GO:0008137">
    <property type="term" value="F:NADH dehydrogenase (ubiquinone) activity"/>
    <property type="evidence" value="ECO:0007669"/>
    <property type="project" value="UniProtKB-UniRule"/>
</dbReference>
<keyword evidence="11 15" id="KW-0520">NAD</keyword>
<keyword evidence="7 15" id="KW-0812">Transmembrane</keyword>
<dbReference type="EMBL" id="PP726908">
    <property type="protein sequence ID" value="XCB07302.1"/>
    <property type="molecule type" value="Genomic_DNA"/>
</dbReference>
<sequence>MTNYIYILSLLFLMGCLGLALKPSPIYGGLVLVVSGCLGCFMVLCSGGSFLGLVVFLVYLGGMLVVFGYTAAMAMEKYPETWASSWLFLGTFMLGFSMELALVYFFVTYNVNVDVIVNNNMNTWAVYDVDDLGLMGEGGAGVAAMYSCTNWLMIVATWSLFVGVFVIIEITRG</sequence>
<feature type="transmembrane region" description="Helical" evidence="15">
    <location>
        <begin position="6"/>
        <end position="21"/>
    </location>
</feature>
<feature type="transmembrane region" description="Helical" evidence="15">
    <location>
        <begin position="86"/>
        <end position="107"/>
    </location>
</feature>
<evidence type="ECO:0000256" key="3">
    <source>
        <dbReference type="ARBA" id="ARBA00012944"/>
    </source>
</evidence>
<comment type="subcellular location">
    <subcellularLocation>
        <location evidence="1 15">Mitochondrion membrane</location>
        <topology evidence="1 15">Multi-pass membrane protein</topology>
    </subcellularLocation>
</comment>
<dbReference type="InterPro" id="IPR042106">
    <property type="entry name" value="Nuo/plastoQ_OxRdtase_6_NuoJ"/>
</dbReference>
<dbReference type="Pfam" id="PF00499">
    <property type="entry name" value="Oxidored_q3"/>
    <property type="match status" value="1"/>
</dbReference>
<evidence type="ECO:0000256" key="6">
    <source>
        <dbReference type="ARBA" id="ARBA00022660"/>
    </source>
</evidence>
<dbReference type="PANTHER" id="PTHR11435">
    <property type="entry name" value="NADH UBIQUINONE OXIDOREDUCTASE SUBUNIT ND6"/>
    <property type="match status" value="1"/>
</dbReference>
<evidence type="ECO:0000256" key="13">
    <source>
        <dbReference type="ARBA" id="ARBA00023136"/>
    </source>
</evidence>
<evidence type="ECO:0000256" key="4">
    <source>
        <dbReference type="ARBA" id="ARBA00021095"/>
    </source>
</evidence>
<dbReference type="AlphaFoldDB" id="A0AAU7YTE3"/>
<dbReference type="InterPro" id="IPR001457">
    <property type="entry name" value="NADH_UbQ/plastoQ_OxRdtase_su6"/>
</dbReference>
<gene>
    <name evidence="16" type="primary">ND6</name>
</gene>
<keyword evidence="6 15" id="KW-0679">Respiratory chain</keyword>
<feature type="transmembrane region" description="Helical" evidence="15">
    <location>
        <begin position="50"/>
        <end position="74"/>
    </location>
</feature>
<keyword evidence="5 15" id="KW-0813">Transport</keyword>
<evidence type="ECO:0000256" key="12">
    <source>
        <dbReference type="ARBA" id="ARBA00023128"/>
    </source>
</evidence>
<keyword evidence="12 15" id="KW-0496">Mitochondrion</keyword>
<dbReference type="GO" id="GO:0031966">
    <property type="term" value="C:mitochondrial membrane"/>
    <property type="evidence" value="ECO:0007669"/>
    <property type="project" value="UniProtKB-SubCell"/>
</dbReference>
<accession>A0AAU7YTE3</accession>
<comment type="similarity">
    <text evidence="2 15">Belongs to the complex I subunit 6 family.</text>
</comment>
<evidence type="ECO:0000256" key="11">
    <source>
        <dbReference type="ARBA" id="ARBA00023027"/>
    </source>
</evidence>
<keyword evidence="13 15" id="KW-0472">Membrane</keyword>
<dbReference type="InterPro" id="IPR050269">
    <property type="entry name" value="ComplexI_Subunit6"/>
</dbReference>
<protein>
    <recommendedName>
        <fullName evidence="4 15">NADH-ubiquinone oxidoreductase chain 6</fullName>
        <ecNumber evidence="3 15">7.1.1.2</ecNumber>
    </recommendedName>
</protein>
<keyword evidence="15" id="KW-0830">Ubiquinone</keyword>
<evidence type="ECO:0000256" key="10">
    <source>
        <dbReference type="ARBA" id="ARBA00022989"/>
    </source>
</evidence>
<evidence type="ECO:0000313" key="16">
    <source>
        <dbReference type="EMBL" id="XCB07302.1"/>
    </source>
</evidence>
<evidence type="ECO:0000256" key="15">
    <source>
        <dbReference type="RuleBase" id="RU004430"/>
    </source>
</evidence>
<comment type="catalytic activity">
    <reaction evidence="14 15">
        <text>a ubiquinone + NADH + 5 H(+)(in) = a ubiquinol + NAD(+) + 4 H(+)(out)</text>
        <dbReference type="Rhea" id="RHEA:29091"/>
        <dbReference type="Rhea" id="RHEA-COMP:9565"/>
        <dbReference type="Rhea" id="RHEA-COMP:9566"/>
        <dbReference type="ChEBI" id="CHEBI:15378"/>
        <dbReference type="ChEBI" id="CHEBI:16389"/>
        <dbReference type="ChEBI" id="CHEBI:17976"/>
        <dbReference type="ChEBI" id="CHEBI:57540"/>
        <dbReference type="ChEBI" id="CHEBI:57945"/>
        <dbReference type="EC" id="7.1.1.2"/>
    </reaction>
</comment>
<feature type="transmembrane region" description="Helical" evidence="15">
    <location>
        <begin position="151"/>
        <end position="170"/>
    </location>
</feature>
<evidence type="ECO:0000256" key="14">
    <source>
        <dbReference type="ARBA" id="ARBA00049551"/>
    </source>
</evidence>
<geneLocation type="mitochondrion" evidence="16"/>
<keyword evidence="9 15" id="KW-0249">Electron transport</keyword>